<dbReference type="AlphaFoldDB" id="A0A1M7L3M1"/>
<name>A0A1M7L3M1_9BURK</name>
<dbReference type="InterPro" id="IPR013858">
    <property type="entry name" value="Peptidase_M10B_C"/>
</dbReference>
<dbReference type="InterPro" id="IPR025282">
    <property type="entry name" value="DUF4214"/>
</dbReference>
<proteinExistence type="predicted"/>
<dbReference type="GO" id="GO:0008237">
    <property type="term" value="F:metallopeptidase activity"/>
    <property type="evidence" value="ECO:0007669"/>
    <property type="project" value="InterPro"/>
</dbReference>
<evidence type="ECO:0000256" key="3">
    <source>
        <dbReference type="ARBA" id="ARBA00022737"/>
    </source>
</evidence>
<evidence type="ECO:0000256" key="1">
    <source>
        <dbReference type="ARBA" id="ARBA00004613"/>
    </source>
</evidence>
<protein>
    <submittedName>
        <fullName evidence="5">Peptidase M10 serralysin C terminal</fullName>
    </submittedName>
</protein>
<keyword evidence="2" id="KW-0964">Secreted</keyword>
<dbReference type="GO" id="GO:0005509">
    <property type="term" value="F:calcium ion binding"/>
    <property type="evidence" value="ECO:0007669"/>
    <property type="project" value="InterPro"/>
</dbReference>
<organism evidence="5 6">
    <name type="scientific">Duganella sacchari</name>
    <dbReference type="NCBI Taxonomy" id="551987"/>
    <lineage>
        <taxon>Bacteria</taxon>
        <taxon>Pseudomonadati</taxon>
        <taxon>Pseudomonadota</taxon>
        <taxon>Betaproteobacteria</taxon>
        <taxon>Burkholderiales</taxon>
        <taxon>Oxalobacteraceae</taxon>
        <taxon>Telluria group</taxon>
        <taxon>Duganella</taxon>
    </lineage>
</organism>
<evidence type="ECO:0000313" key="6">
    <source>
        <dbReference type="Proteomes" id="UP000184339"/>
    </source>
</evidence>
<evidence type="ECO:0000313" key="5">
    <source>
        <dbReference type="EMBL" id="SHM72342.1"/>
    </source>
</evidence>
<dbReference type="InterPro" id="IPR006026">
    <property type="entry name" value="Peptidase_Metallo"/>
</dbReference>
<dbReference type="Proteomes" id="UP000184339">
    <property type="component" value="Unassembled WGS sequence"/>
</dbReference>
<comment type="subcellular location">
    <subcellularLocation>
        <location evidence="1">Secreted</location>
    </subcellularLocation>
</comment>
<dbReference type="OrthoDB" id="480426at2"/>
<dbReference type="Pfam" id="PF08548">
    <property type="entry name" value="Peptidase_M10_C"/>
    <property type="match status" value="1"/>
</dbReference>
<dbReference type="SMART" id="SM00235">
    <property type="entry name" value="ZnMc"/>
    <property type="match status" value="1"/>
</dbReference>
<dbReference type="Gene3D" id="3.40.390.10">
    <property type="entry name" value="Collagenase (Catalytic Domain)"/>
    <property type="match status" value="1"/>
</dbReference>
<dbReference type="GO" id="GO:0006508">
    <property type="term" value="P:proteolysis"/>
    <property type="evidence" value="ECO:0007669"/>
    <property type="project" value="InterPro"/>
</dbReference>
<dbReference type="SUPFAM" id="SSF51120">
    <property type="entry name" value="beta-Roll"/>
    <property type="match status" value="2"/>
</dbReference>
<dbReference type="CDD" id="cd04277">
    <property type="entry name" value="ZnMc_serralysin_like"/>
    <property type="match status" value="1"/>
</dbReference>
<dbReference type="STRING" id="551987.SAMN05192549_102319"/>
<dbReference type="SUPFAM" id="SSF55486">
    <property type="entry name" value="Metalloproteases ('zincins'), catalytic domain"/>
    <property type="match status" value="1"/>
</dbReference>
<dbReference type="GO" id="GO:0008270">
    <property type="term" value="F:zinc ion binding"/>
    <property type="evidence" value="ECO:0007669"/>
    <property type="project" value="InterPro"/>
</dbReference>
<dbReference type="Gene3D" id="2.150.10.10">
    <property type="entry name" value="Serralysin-like metalloprotease, C-terminal"/>
    <property type="match status" value="1"/>
</dbReference>
<feature type="domain" description="Peptidase metallopeptidase" evidence="4">
    <location>
        <begin position="26"/>
        <end position="177"/>
    </location>
</feature>
<reference evidence="6" key="1">
    <citation type="submission" date="2016-11" db="EMBL/GenBank/DDBJ databases">
        <authorList>
            <person name="Varghese N."/>
            <person name="Submissions S."/>
        </authorList>
    </citation>
    <scope>NUCLEOTIDE SEQUENCE [LARGE SCALE GENOMIC DNA]</scope>
    <source>
        <strain evidence="6">Sac-22</strain>
    </source>
</reference>
<dbReference type="EMBL" id="FRCX01000002">
    <property type="protein sequence ID" value="SHM72342.1"/>
    <property type="molecule type" value="Genomic_DNA"/>
</dbReference>
<dbReference type="InterPro" id="IPR034033">
    <property type="entry name" value="Serralysin-like"/>
</dbReference>
<evidence type="ECO:0000256" key="2">
    <source>
        <dbReference type="ARBA" id="ARBA00022525"/>
    </source>
</evidence>
<keyword evidence="6" id="KW-1185">Reference proteome</keyword>
<keyword evidence="3" id="KW-0677">Repeat</keyword>
<dbReference type="PRINTS" id="PR00313">
    <property type="entry name" value="CABNDNGRPT"/>
</dbReference>
<dbReference type="InterPro" id="IPR038255">
    <property type="entry name" value="PBS_linker_sf"/>
</dbReference>
<sequence>MSLTTGNNSIDSLVYSSWKSKAGQPVSLTYSFMTTLPSDASADDANGFAPMSAEQQAGARAAMAKWAAVANIKFTEVAFGGNIQLGTNDQGKQSSGYAYLPNGSDPTYLFTNNKDAYNFSFQDGDFGIAVLIHELGHTLGFKHPGNYDSTGSSIDGPFLPAAQDNIDYTQMSYNVGAGFKLNGNYGITPMLYDIQAMQYLYGANMSYHTGNDTYSFGTDAPLQCIWDAGGTDTLDFSACTNASVINLNAGSFSETAPGYNNISIAYNVTIERALAGSGGSTIYANSAGNVITGGVGADTIYEGAGNDLITGVGGNDTVVFSHTLASYALSGSISNLTVTGDGTDTLVGISKLQFSDAAIQLSNYSSLLAGGVNNDVLTAGSGSQLIWGGAGIDLVNFGGKRADFTVSANVGGVTVTNAAGTADFLAGVERVQFSDNTGLALDTSGEAGQLYRLYGAMFARTPDDLGMGFWLYRMDHGQTLLSIARGFINSPEFVRTYGENASNSVFVTSLYHNVLHREPDIAGYNVQLNALTNGMSREQLLVNFSESAENIEVISHVIPVGVSYTPWIPA</sequence>
<dbReference type="Gene3D" id="1.10.3130.20">
    <property type="entry name" value="Phycobilisome linker domain"/>
    <property type="match status" value="1"/>
</dbReference>
<dbReference type="InterPro" id="IPR011049">
    <property type="entry name" value="Serralysin-like_metalloprot_C"/>
</dbReference>
<gene>
    <name evidence="5" type="ORF">SAMN05192549_102319</name>
</gene>
<dbReference type="Pfam" id="PF13946">
    <property type="entry name" value="DUF4214"/>
    <property type="match status" value="1"/>
</dbReference>
<dbReference type="RefSeq" id="WP_072782124.1">
    <property type="nucleotide sequence ID" value="NZ_FRCX01000002.1"/>
</dbReference>
<evidence type="ECO:0000259" key="4">
    <source>
        <dbReference type="SMART" id="SM00235"/>
    </source>
</evidence>
<accession>A0A1M7L3M1</accession>
<dbReference type="InterPro" id="IPR024079">
    <property type="entry name" value="MetalloPept_cat_dom_sf"/>
</dbReference>
<dbReference type="GO" id="GO:0005615">
    <property type="term" value="C:extracellular space"/>
    <property type="evidence" value="ECO:0007669"/>
    <property type="project" value="InterPro"/>
</dbReference>